<evidence type="ECO:0000256" key="7">
    <source>
        <dbReference type="SAM" id="Phobius"/>
    </source>
</evidence>
<keyword evidence="4" id="KW-0378">Hydrolase</keyword>
<evidence type="ECO:0000256" key="4">
    <source>
        <dbReference type="ARBA" id="ARBA00022801"/>
    </source>
</evidence>
<dbReference type="CDD" id="cd01610">
    <property type="entry name" value="PAP2_like"/>
    <property type="match status" value="1"/>
</dbReference>
<organism evidence="9 10">
    <name type="scientific">Microbacterium keratanolyticum</name>
    <dbReference type="NCBI Taxonomy" id="67574"/>
    <lineage>
        <taxon>Bacteria</taxon>
        <taxon>Bacillati</taxon>
        <taxon>Actinomycetota</taxon>
        <taxon>Actinomycetes</taxon>
        <taxon>Micrococcales</taxon>
        <taxon>Microbacteriaceae</taxon>
        <taxon>Microbacterium</taxon>
    </lineage>
</organism>
<evidence type="ECO:0000256" key="6">
    <source>
        <dbReference type="ARBA" id="ARBA00023136"/>
    </source>
</evidence>
<keyword evidence="10" id="KW-1185">Reference proteome</keyword>
<evidence type="ECO:0000313" key="9">
    <source>
        <dbReference type="EMBL" id="GLK01645.1"/>
    </source>
</evidence>
<dbReference type="Proteomes" id="UP001142325">
    <property type="component" value="Unassembled WGS sequence"/>
</dbReference>
<proteinExistence type="predicted"/>
<dbReference type="SUPFAM" id="SSF48317">
    <property type="entry name" value="Acid phosphatase/Vanadium-dependent haloperoxidase"/>
    <property type="match status" value="1"/>
</dbReference>
<dbReference type="PANTHER" id="PTHR14969">
    <property type="entry name" value="SPHINGOSINE-1-PHOSPHATE PHOSPHOHYDROLASE"/>
    <property type="match status" value="1"/>
</dbReference>
<keyword evidence="5 7" id="KW-1133">Transmembrane helix</keyword>
<reference evidence="9" key="1">
    <citation type="journal article" date="2014" name="Int. J. Syst. Evol. Microbiol.">
        <title>Complete genome sequence of Corynebacterium casei LMG S-19264T (=DSM 44701T), isolated from a smear-ripened cheese.</title>
        <authorList>
            <consortium name="US DOE Joint Genome Institute (JGI-PGF)"/>
            <person name="Walter F."/>
            <person name="Albersmeier A."/>
            <person name="Kalinowski J."/>
            <person name="Ruckert C."/>
        </authorList>
    </citation>
    <scope>NUCLEOTIDE SEQUENCE</scope>
    <source>
        <strain evidence="9">VKM Ac-1958</strain>
    </source>
</reference>
<dbReference type="SMART" id="SM00014">
    <property type="entry name" value="acidPPc"/>
    <property type="match status" value="1"/>
</dbReference>
<keyword evidence="6 7" id="KW-0472">Membrane</keyword>
<keyword evidence="3 7" id="KW-0812">Transmembrane</keyword>
<evidence type="ECO:0000259" key="8">
    <source>
        <dbReference type="SMART" id="SM00014"/>
    </source>
</evidence>
<accession>A0A9W6HSN4</accession>
<dbReference type="GO" id="GO:0016787">
    <property type="term" value="F:hydrolase activity"/>
    <property type="evidence" value="ECO:0007669"/>
    <property type="project" value="UniProtKB-KW"/>
</dbReference>
<evidence type="ECO:0000313" key="10">
    <source>
        <dbReference type="Proteomes" id="UP001142325"/>
    </source>
</evidence>
<feature type="transmembrane region" description="Helical" evidence="7">
    <location>
        <begin position="119"/>
        <end position="137"/>
    </location>
</feature>
<evidence type="ECO:0000256" key="3">
    <source>
        <dbReference type="ARBA" id="ARBA00022692"/>
    </source>
</evidence>
<evidence type="ECO:0000256" key="2">
    <source>
        <dbReference type="ARBA" id="ARBA00022475"/>
    </source>
</evidence>
<name>A0A9W6HSN4_9MICO</name>
<gene>
    <name evidence="9" type="ORF">GCM10017596_13600</name>
</gene>
<sequence>MLLALATVASVTLAWFRTPARRPSLAAGVAGVGVAYAASEALKILFTQPRPCSRWPIAAECPPPGDWSLPSNHGTLAFAAAVVIAFAAGRSWASWAAVVLAVLVALGRVAQGVHYLHDVAAGAFLGLVVTAGVALAVGRRDRVRSSSEHRP</sequence>
<dbReference type="Pfam" id="PF01569">
    <property type="entry name" value="PAP2"/>
    <property type="match status" value="1"/>
</dbReference>
<feature type="transmembrane region" description="Helical" evidence="7">
    <location>
        <begin position="76"/>
        <end position="107"/>
    </location>
</feature>
<evidence type="ECO:0000256" key="1">
    <source>
        <dbReference type="ARBA" id="ARBA00004651"/>
    </source>
</evidence>
<comment type="caution">
    <text evidence="9">The sequence shown here is derived from an EMBL/GenBank/DDBJ whole genome shotgun (WGS) entry which is preliminary data.</text>
</comment>
<dbReference type="EMBL" id="BSET01000001">
    <property type="protein sequence ID" value="GLK01645.1"/>
    <property type="molecule type" value="Genomic_DNA"/>
</dbReference>
<dbReference type="InterPro" id="IPR000326">
    <property type="entry name" value="PAP2/HPO"/>
</dbReference>
<dbReference type="InterPro" id="IPR036938">
    <property type="entry name" value="PAP2/HPO_sf"/>
</dbReference>
<reference evidence="9" key="2">
    <citation type="submission" date="2023-01" db="EMBL/GenBank/DDBJ databases">
        <authorList>
            <person name="Sun Q."/>
            <person name="Evtushenko L."/>
        </authorList>
    </citation>
    <scope>NUCLEOTIDE SEQUENCE</scope>
    <source>
        <strain evidence="9">VKM Ac-1958</strain>
    </source>
</reference>
<keyword evidence="2" id="KW-1003">Cell membrane</keyword>
<dbReference type="AlphaFoldDB" id="A0A9W6HSN4"/>
<comment type="subcellular location">
    <subcellularLocation>
        <location evidence="1">Cell membrane</location>
        <topology evidence="1">Multi-pass membrane protein</topology>
    </subcellularLocation>
</comment>
<dbReference type="GO" id="GO:0005886">
    <property type="term" value="C:plasma membrane"/>
    <property type="evidence" value="ECO:0007669"/>
    <property type="project" value="UniProtKB-SubCell"/>
</dbReference>
<protein>
    <recommendedName>
        <fullName evidence="8">Phosphatidic acid phosphatase type 2/haloperoxidase domain-containing protein</fullName>
    </recommendedName>
</protein>
<evidence type="ECO:0000256" key="5">
    <source>
        <dbReference type="ARBA" id="ARBA00022989"/>
    </source>
</evidence>
<dbReference type="PANTHER" id="PTHR14969:SF62">
    <property type="entry name" value="DECAPRENYLPHOSPHORYL-5-PHOSPHORIBOSE PHOSPHATASE RV3807C-RELATED"/>
    <property type="match status" value="1"/>
</dbReference>
<dbReference type="RefSeq" id="WP_204939275.1">
    <property type="nucleotide sequence ID" value="NZ_BAAAUM010000001.1"/>
</dbReference>
<dbReference type="Gene3D" id="1.20.144.10">
    <property type="entry name" value="Phosphatidic acid phosphatase type 2/haloperoxidase"/>
    <property type="match status" value="1"/>
</dbReference>
<feature type="domain" description="Phosphatidic acid phosphatase type 2/haloperoxidase" evidence="8">
    <location>
        <begin position="21"/>
        <end position="134"/>
    </location>
</feature>